<sequence length="585" mass="64951">MPRQRNGFIDRSTAKTYQLVHTSGGDGGTEKHVFVPVNDAAAAQRHDESSASFLHESIHDAKIAGDAIDGSQWDQEYVRTEFEPGEYGCPNDGYDYSKHFKVIGGGGGVFMDGITGKPNPDAVTGSSSKRNTVRSKDGVLLRDDVAEFDKEFPEILQTTKDDIVRTQAAIREIKAERKKNKDLDEVFAALDSEGELDSSSQRDGDLDVESADDFFNEAGLSGSNDLLEDDFITTAQQICERDEVKTGPLDGIVKEYREPRLLDEQFEKFMRASEDVSNDEDGESEEFFHDSAANNVGDVDDVHAHLTNNELENLFGGEEGFLDELSNLQISETVEGDVGAEDGVEHLESNCSERRADPDRVAEYEDITNAEFERGLDGVLDSFSRVPMEEVLGSRQGVEKAFEALERNDREEVARLDKRIEEGLDEESDGHDSDLDTKFDVMYEQKGEKWDCETIVSTYSNLDNHPSVIDAPSSTKRRSVVKQPVIRLDPRTQAPEGYMPSVRANASEAAPVDFGSSRREVAQKTQARDRGESKEDKRARKAAAKEAARERRALKSEMKKAFGSESVKQNRHATAIGTSKVAMKF</sequence>
<dbReference type="OrthoDB" id="5191at2759"/>
<evidence type="ECO:0000313" key="4">
    <source>
        <dbReference type="Proteomes" id="UP000012073"/>
    </source>
</evidence>
<dbReference type="InterPro" id="IPR007307">
    <property type="entry name" value="Ltv1"/>
</dbReference>
<accession>R7QGC9</accession>
<proteinExistence type="inferred from homology"/>
<keyword evidence="4" id="KW-1185">Reference proteome</keyword>
<dbReference type="GO" id="GO:0005829">
    <property type="term" value="C:cytosol"/>
    <property type="evidence" value="ECO:0007669"/>
    <property type="project" value="TreeGrafter"/>
</dbReference>
<dbReference type="RefSeq" id="XP_005716958.1">
    <property type="nucleotide sequence ID" value="XM_005716901.1"/>
</dbReference>
<dbReference type="Proteomes" id="UP000012073">
    <property type="component" value="Unassembled WGS sequence"/>
</dbReference>
<evidence type="ECO:0008006" key="5">
    <source>
        <dbReference type="Google" id="ProtNLM"/>
    </source>
</evidence>
<feature type="compositionally biased region" description="Basic and acidic residues" evidence="2">
    <location>
        <begin position="516"/>
        <end position="562"/>
    </location>
</feature>
<dbReference type="GeneID" id="17324667"/>
<dbReference type="PANTHER" id="PTHR21531">
    <property type="entry name" value="LOW-TEMPERATURE VIABILITY PROTEIN LTV1-RELATED"/>
    <property type="match status" value="1"/>
</dbReference>
<comment type="similarity">
    <text evidence="1">Belongs to the LTV1 family.</text>
</comment>
<dbReference type="OMA" id="ICERDEV"/>
<dbReference type="GO" id="GO:0042274">
    <property type="term" value="P:ribosomal small subunit biogenesis"/>
    <property type="evidence" value="ECO:0007669"/>
    <property type="project" value="InterPro"/>
</dbReference>
<evidence type="ECO:0000256" key="1">
    <source>
        <dbReference type="ARBA" id="ARBA00009078"/>
    </source>
</evidence>
<dbReference type="STRING" id="2769.R7QGC9"/>
<dbReference type="GO" id="GO:0005634">
    <property type="term" value="C:nucleus"/>
    <property type="evidence" value="ECO:0007669"/>
    <property type="project" value="TreeGrafter"/>
</dbReference>
<organism evidence="3 4">
    <name type="scientific">Chondrus crispus</name>
    <name type="common">Carrageen Irish moss</name>
    <name type="synonym">Polymorpha crispa</name>
    <dbReference type="NCBI Taxonomy" id="2769"/>
    <lineage>
        <taxon>Eukaryota</taxon>
        <taxon>Rhodophyta</taxon>
        <taxon>Florideophyceae</taxon>
        <taxon>Rhodymeniophycidae</taxon>
        <taxon>Gigartinales</taxon>
        <taxon>Gigartinaceae</taxon>
        <taxon>Chondrus</taxon>
    </lineage>
</organism>
<evidence type="ECO:0000256" key="2">
    <source>
        <dbReference type="SAM" id="MobiDB-lite"/>
    </source>
</evidence>
<dbReference type="EMBL" id="HG001818">
    <property type="protein sequence ID" value="CDF37139.1"/>
    <property type="molecule type" value="Genomic_DNA"/>
</dbReference>
<feature type="region of interest" description="Disordered" evidence="2">
    <location>
        <begin position="507"/>
        <end position="585"/>
    </location>
</feature>
<dbReference type="Gramene" id="CDF37139">
    <property type="protein sequence ID" value="CDF37139"/>
    <property type="gene ID" value="CHC_T00005103001"/>
</dbReference>
<dbReference type="AlphaFoldDB" id="R7QGC9"/>
<dbReference type="KEGG" id="ccp:CHC_T00005103001"/>
<dbReference type="GO" id="GO:0030688">
    <property type="term" value="C:preribosome, small subunit precursor"/>
    <property type="evidence" value="ECO:0007669"/>
    <property type="project" value="TreeGrafter"/>
</dbReference>
<protein>
    <recommendedName>
        <fullName evidence="5">Protein LTV1 homolog</fullName>
    </recommendedName>
</protein>
<dbReference type="PANTHER" id="PTHR21531:SF0">
    <property type="entry name" value="PROTEIN LTV1 HOMOLOG"/>
    <property type="match status" value="1"/>
</dbReference>
<reference evidence="4" key="1">
    <citation type="journal article" date="2013" name="Proc. Natl. Acad. Sci. U.S.A.">
        <title>Genome structure and metabolic features in the red seaweed Chondrus crispus shed light on evolution of the Archaeplastida.</title>
        <authorList>
            <person name="Collen J."/>
            <person name="Porcel B."/>
            <person name="Carre W."/>
            <person name="Ball S.G."/>
            <person name="Chaparro C."/>
            <person name="Tonon T."/>
            <person name="Barbeyron T."/>
            <person name="Michel G."/>
            <person name="Noel B."/>
            <person name="Valentin K."/>
            <person name="Elias M."/>
            <person name="Artiguenave F."/>
            <person name="Arun A."/>
            <person name="Aury J.M."/>
            <person name="Barbosa-Neto J.F."/>
            <person name="Bothwell J.H."/>
            <person name="Bouget F.Y."/>
            <person name="Brillet L."/>
            <person name="Cabello-Hurtado F."/>
            <person name="Capella-Gutierrez S."/>
            <person name="Charrier B."/>
            <person name="Cladiere L."/>
            <person name="Cock J.M."/>
            <person name="Coelho S.M."/>
            <person name="Colleoni C."/>
            <person name="Czjzek M."/>
            <person name="Da Silva C."/>
            <person name="Delage L."/>
            <person name="Denoeud F."/>
            <person name="Deschamps P."/>
            <person name="Dittami S.M."/>
            <person name="Gabaldon T."/>
            <person name="Gachon C.M."/>
            <person name="Groisillier A."/>
            <person name="Herve C."/>
            <person name="Jabbari K."/>
            <person name="Katinka M."/>
            <person name="Kloareg B."/>
            <person name="Kowalczyk N."/>
            <person name="Labadie K."/>
            <person name="Leblanc C."/>
            <person name="Lopez P.J."/>
            <person name="McLachlan D.H."/>
            <person name="Meslet-Cladiere L."/>
            <person name="Moustafa A."/>
            <person name="Nehr Z."/>
            <person name="Nyvall Collen P."/>
            <person name="Panaud O."/>
            <person name="Partensky F."/>
            <person name="Poulain J."/>
            <person name="Rensing S.A."/>
            <person name="Rousvoal S."/>
            <person name="Samson G."/>
            <person name="Symeonidi A."/>
            <person name="Weissenbach J."/>
            <person name="Zambounis A."/>
            <person name="Wincker P."/>
            <person name="Boyen C."/>
        </authorList>
    </citation>
    <scope>NUCLEOTIDE SEQUENCE [LARGE SCALE GENOMIC DNA]</scope>
    <source>
        <strain evidence="4">cv. Stackhouse</strain>
    </source>
</reference>
<evidence type="ECO:0000313" key="3">
    <source>
        <dbReference type="EMBL" id="CDF37139.1"/>
    </source>
</evidence>
<dbReference type="GO" id="GO:0000056">
    <property type="term" value="P:ribosomal small subunit export from nucleus"/>
    <property type="evidence" value="ECO:0007669"/>
    <property type="project" value="TreeGrafter"/>
</dbReference>
<name>R7QGC9_CHOCR</name>
<gene>
    <name evidence="3" type="ORF">CHC_T00005103001</name>
</gene>